<evidence type="ECO:0000256" key="1">
    <source>
        <dbReference type="PROSITE-ProRule" id="PRU00244"/>
    </source>
</evidence>
<dbReference type="SUPFAM" id="SSF141868">
    <property type="entry name" value="EAL domain-like"/>
    <property type="match status" value="1"/>
</dbReference>
<dbReference type="Pfam" id="PF03707">
    <property type="entry name" value="MHYT"/>
    <property type="match status" value="2"/>
</dbReference>
<evidence type="ECO:0000313" key="5">
    <source>
        <dbReference type="EMBL" id="BDV33862.1"/>
    </source>
</evidence>
<dbReference type="InterPro" id="IPR052155">
    <property type="entry name" value="Biofilm_reg_signaling"/>
</dbReference>
<protein>
    <submittedName>
        <fullName evidence="5">Diguanylate cyclase</fullName>
    </submittedName>
</protein>
<dbReference type="InterPro" id="IPR043128">
    <property type="entry name" value="Rev_trsase/Diguanyl_cyclase"/>
</dbReference>
<accession>A0ABM8E7D3</accession>
<evidence type="ECO:0000259" key="3">
    <source>
        <dbReference type="PROSITE" id="PS50887"/>
    </source>
</evidence>
<dbReference type="InterPro" id="IPR000014">
    <property type="entry name" value="PAS"/>
</dbReference>
<keyword evidence="1" id="KW-1133">Transmembrane helix</keyword>
<feature type="transmembrane region" description="Helical" evidence="1">
    <location>
        <begin position="175"/>
        <end position="199"/>
    </location>
</feature>
<feature type="transmembrane region" description="Helical" evidence="1">
    <location>
        <begin position="16"/>
        <end position="35"/>
    </location>
</feature>
<dbReference type="SMART" id="SM00052">
    <property type="entry name" value="EAL"/>
    <property type="match status" value="1"/>
</dbReference>
<dbReference type="PROSITE" id="PS50887">
    <property type="entry name" value="GGDEF"/>
    <property type="match status" value="1"/>
</dbReference>
<feature type="transmembrane region" description="Helical" evidence="1">
    <location>
        <begin position="142"/>
        <end position="163"/>
    </location>
</feature>
<dbReference type="CDD" id="cd01948">
    <property type="entry name" value="EAL"/>
    <property type="match status" value="1"/>
</dbReference>
<dbReference type="RefSeq" id="WP_281931409.1">
    <property type="nucleotide sequence ID" value="NZ_AP027142.1"/>
</dbReference>
<sequence length="794" mass="84819">MPVIYAGMVEQHDPSLVFLAACVCALTAFAAIALLAHAAETEAGKRLSWLSVCATAIGLGVWSTHFVAMLAYSPGVDHGYDAALALAALLGSIASSFLAFRLALSAHFRFAAPLAGLLFGIGLAATHYLGATAFRVAGRMSWDGALVAASVIAGAAFSALGLSRALRASSMAARSAAAVFLVAAIGGLHFTGMAAMSVIPDPTIAIPPNAISPSAMAIVSAASSILIVTFSLFGLLNENERRRRLAEAERMRGLANAAVEGLLICCNGVVVTANDSFLALVGRDRTSVLGADLSAFFPKDNVCEAAQAAQKTPFETDLICESGGLIRVELLCRTIDFEGSPHIAVAVRDIRARQKAEDRIRFLAHHDVLTGLPNRSSCYDMLDSEIAASVHSERRLAVMLIDLDHFKEVNDLFGHAEGDAMLKSFARVVSSALGGGATLARLGGDEFAAILPGIADRDAAGRVARAILDAIKMENDKNRSRAVMSASIGIALHPADGGDRETLLAHADMALYQTKAEKRGGYRHFDPVMAARIRDRRAIEQDLRSAIDGDELHLVYQPQTDISTNEIVGFEALLRWTHPARGNIPPTDFIPIAEESRIMLRLDEWVLAAACREAAKWRNPLSISVNISAASLRNRHFPAILRNILTASGLDPARLELEVTETTLIVDFERALETMLSVKAMGVRIAMDDFGTGYSSLTYLRAFPFDRLKIDRTFIGSVTNCDQSATIVRAVLGLGRSLGLPVVAEGVETQEELRFLAGEHCDKAQGYLIGRPALIDAFVNIVDRAPKEADKAAA</sequence>
<name>A0ABM8E7D3_9HYPH</name>
<dbReference type="PROSITE" id="PS50924">
    <property type="entry name" value="MHYT"/>
    <property type="match status" value="1"/>
</dbReference>
<dbReference type="Gene3D" id="3.30.70.270">
    <property type="match status" value="1"/>
</dbReference>
<keyword evidence="6" id="KW-1185">Reference proteome</keyword>
<feature type="transmembrane region" description="Helical" evidence="1">
    <location>
        <begin position="111"/>
        <end position="130"/>
    </location>
</feature>
<feature type="transmembrane region" description="Helical" evidence="1">
    <location>
        <begin position="47"/>
        <end position="72"/>
    </location>
</feature>
<gene>
    <name evidence="5" type="ORF">SS37A_13910</name>
</gene>
<dbReference type="InterPro" id="IPR029787">
    <property type="entry name" value="Nucleotide_cyclase"/>
</dbReference>
<dbReference type="Proteomes" id="UP001317629">
    <property type="component" value="Chromosome"/>
</dbReference>
<keyword evidence="1" id="KW-0472">Membrane</keyword>
<dbReference type="InterPro" id="IPR000160">
    <property type="entry name" value="GGDEF_dom"/>
</dbReference>
<dbReference type="NCBIfam" id="TIGR00254">
    <property type="entry name" value="GGDEF"/>
    <property type="match status" value="1"/>
</dbReference>
<dbReference type="PANTHER" id="PTHR44757:SF2">
    <property type="entry name" value="BIOFILM ARCHITECTURE MAINTENANCE PROTEIN MBAA"/>
    <property type="match status" value="1"/>
</dbReference>
<dbReference type="SUPFAM" id="SSF55073">
    <property type="entry name" value="Nucleotide cyclase"/>
    <property type="match status" value="1"/>
</dbReference>
<dbReference type="Pfam" id="PF13426">
    <property type="entry name" value="PAS_9"/>
    <property type="match status" value="1"/>
</dbReference>
<evidence type="ECO:0000259" key="4">
    <source>
        <dbReference type="PROSITE" id="PS50924"/>
    </source>
</evidence>
<dbReference type="SUPFAM" id="SSF55785">
    <property type="entry name" value="PYP-like sensor domain (PAS domain)"/>
    <property type="match status" value="1"/>
</dbReference>
<feature type="domain" description="EAL" evidence="2">
    <location>
        <begin position="536"/>
        <end position="786"/>
    </location>
</feature>
<dbReference type="Pfam" id="PF00990">
    <property type="entry name" value="GGDEF"/>
    <property type="match status" value="1"/>
</dbReference>
<feature type="domain" description="GGDEF" evidence="3">
    <location>
        <begin position="394"/>
        <end position="527"/>
    </location>
</feature>
<dbReference type="Pfam" id="PF00563">
    <property type="entry name" value="EAL"/>
    <property type="match status" value="1"/>
</dbReference>
<evidence type="ECO:0000313" key="6">
    <source>
        <dbReference type="Proteomes" id="UP001317629"/>
    </source>
</evidence>
<dbReference type="InterPro" id="IPR035965">
    <property type="entry name" value="PAS-like_dom_sf"/>
</dbReference>
<dbReference type="SMART" id="SM00267">
    <property type="entry name" value="GGDEF"/>
    <property type="match status" value="1"/>
</dbReference>
<dbReference type="InterPro" id="IPR005330">
    <property type="entry name" value="MHYT_dom"/>
</dbReference>
<dbReference type="EMBL" id="AP027142">
    <property type="protein sequence ID" value="BDV33862.1"/>
    <property type="molecule type" value="Genomic_DNA"/>
</dbReference>
<dbReference type="InterPro" id="IPR001633">
    <property type="entry name" value="EAL_dom"/>
</dbReference>
<evidence type="ECO:0000259" key="2">
    <source>
        <dbReference type="PROSITE" id="PS50883"/>
    </source>
</evidence>
<dbReference type="Gene3D" id="3.30.450.20">
    <property type="entry name" value="PAS domain"/>
    <property type="match status" value="1"/>
</dbReference>
<feature type="transmembrane region" description="Helical" evidence="1">
    <location>
        <begin position="84"/>
        <end position="104"/>
    </location>
</feature>
<dbReference type="Gene3D" id="3.20.20.450">
    <property type="entry name" value="EAL domain"/>
    <property type="match status" value="1"/>
</dbReference>
<organism evidence="5 6">
    <name type="scientific">Methylocystis iwaonis</name>
    <dbReference type="NCBI Taxonomy" id="2885079"/>
    <lineage>
        <taxon>Bacteria</taxon>
        <taxon>Pseudomonadati</taxon>
        <taxon>Pseudomonadota</taxon>
        <taxon>Alphaproteobacteria</taxon>
        <taxon>Hyphomicrobiales</taxon>
        <taxon>Methylocystaceae</taxon>
        <taxon>Methylocystis</taxon>
    </lineage>
</organism>
<feature type="transmembrane region" description="Helical" evidence="1">
    <location>
        <begin position="211"/>
        <end position="236"/>
    </location>
</feature>
<dbReference type="PANTHER" id="PTHR44757">
    <property type="entry name" value="DIGUANYLATE CYCLASE DGCP"/>
    <property type="match status" value="1"/>
</dbReference>
<keyword evidence="1" id="KW-0812">Transmembrane</keyword>
<dbReference type="InterPro" id="IPR035919">
    <property type="entry name" value="EAL_sf"/>
</dbReference>
<dbReference type="PROSITE" id="PS50883">
    <property type="entry name" value="EAL"/>
    <property type="match status" value="1"/>
</dbReference>
<dbReference type="CDD" id="cd01949">
    <property type="entry name" value="GGDEF"/>
    <property type="match status" value="1"/>
</dbReference>
<proteinExistence type="predicted"/>
<feature type="domain" description="MHYT" evidence="4">
    <location>
        <begin position="12"/>
        <end position="199"/>
    </location>
</feature>
<reference evidence="5 6" key="1">
    <citation type="journal article" date="2023" name="Int. J. Syst. Evol. Microbiol.">
        <title>Methylocystis iwaonis sp. nov., a type II methane-oxidizing bacterium from surface soil of a rice paddy field in Japan, and emended description of the genus Methylocystis (ex Whittenbury et al. 1970) Bowman et al. 1993.</title>
        <authorList>
            <person name="Kaise H."/>
            <person name="Sawadogo J.B."/>
            <person name="Alam M.S."/>
            <person name="Ueno C."/>
            <person name="Dianou D."/>
            <person name="Shinjo R."/>
            <person name="Asakawa S."/>
        </authorList>
    </citation>
    <scope>NUCLEOTIDE SEQUENCE [LARGE SCALE GENOMIC DNA]</scope>
    <source>
        <strain evidence="5 6">SS37A-Re</strain>
    </source>
</reference>